<dbReference type="Proteomes" id="UP000070188">
    <property type="component" value="Unassembled WGS sequence"/>
</dbReference>
<dbReference type="RefSeq" id="WP_066890269.1">
    <property type="nucleotide sequence ID" value="NZ_JYIJ01000019.1"/>
</dbReference>
<reference evidence="5" key="2">
    <citation type="submission" date="2015-02" db="EMBL/GenBank/DDBJ databases">
        <title>Physiological reanalysis, assessment of diazotrophy, and genome sequences of multiple isolates of Streptomyces thermoautotrophicus.</title>
        <authorList>
            <person name="MacKellar D.C."/>
            <person name="Lieber L."/>
            <person name="Norman J."/>
            <person name="Bolger A."/>
            <person name="Tobin C."/>
            <person name="Murray J.W."/>
            <person name="Friesen M."/>
            <person name="Prell J."/>
        </authorList>
    </citation>
    <scope>NUCLEOTIDE SEQUENCE [LARGE SCALE GENOMIC DNA]</scope>
    <source>
        <strain evidence="5">UBT1</strain>
    </source>
</reference>
<name>A0A132MJS5_9ACTN</name>
<evidence type="ECO:0000313" key="1">
    <source>
        <dbReference type="EMBL" id="KWW98078.1"/>
    </source>
</evidence>
<reference evidence="2" key="3">
    <citation type="submission" date="2015-04" db="EMBL/GenBank/DDBJ databases">
        <title>Physiological reanalysis, assessment of diazotrophy, and genome sequences of multiple isolates of Streptomyces thermoautotrophicus.</title>
        <authorList>
            <person name="MacKellar D.C."/>
            <person name="Lieber L."/>
            <person name="Norman J."/>
            <person name="Bolger A."/>
            <person name="Tobin C."/>
            <person name="Murray J.W."/>
            <person name="Woodward J."/>
            <person name="Friesen M."/>
            <person name="Prell J."/>
        </authorList>
    </citation>
    <scope>NUCLEOTIDE SEQUENCE [LARGE SCALE GENOMIC DNA]</scope>
    <source>
        <strain evidence="2">H1</strain>
    </source>
</reference>
<dbReference type="AlphaFoldDB" id="A0A132MJS5"/>
<organism evidence="1 6">
    <name type="scientific">Carbonactinospora thermoautotrophica</name>
    <dbReference type="NCBI Taxonomy" id="1469144"/>
    <lineage>
        <taxon>Bacteria</taxon>
        <taxon>Bacillati</taxon>
        <taxon>Actinomycetota</taxon>
        <taxon>Actinomycetes</taxon>
        <taxon>Kitasatosporales</taxon>
        <taxon>Carbonactinosporaceae</taxon>
        <taxon>Carbonactinospora</taxon>
    </lineage>
</organism>
<sequence>MTIPQPEPTRQNGVSRPGSVEEFLQQVRAWTQHPNPTLRDLTAYPKWLTSATEVLLSLLATHPQVRDSVERHVHTWGWRE</sequence>
<dbReference type="STRING" id="1469144.LI90_4007"/>
<dbReference type="Proteomes" id="UP000070598">
    <property type="component" value="Unassembled WGS sequence"/>
</dbReference>
<evidence type="ECO:0000313" key="4">
    <source>
        <dbReference type="Proteomes" id="UP000070188"/>
    </source>
</evidence>
<protein>
    <submittedName>
        <fullName evidence="1">Uncharacterized protein</fullName>
    </submittedName>
</protein>
<reference evidence="4" key="4">
    <citation type="submission" date="2015-04" db="EMBL/GenBank/DDBJ databases">
        <title>Physiological reanalysis, assessment of diazotrophy, and genome sequences of multiple isolates of Streptomyces thermoautotrophicus.</title>
        <authorList>
            <person name="MacKellar D.C."/>
            <person name="Lieber L."/>
            <person name="Norman J."/>
            <person name="Bolger A."/>
            <person name="Tobin C."/>
            <person name="Murray J.W."/>
            <person name="Chang R."/>
            <person name="Ford T."/>
            <person name="Nguyen P.Q."/>
            <person name="Woodward J."/>
            <person name="Permingeat H."/>
            <person name="Joshi N.S."/>
            <person name="Silver P.A."/>
            <person name="Usadel B."/>
            <person name="Rutherford A.W."/>
            <person name="Friesen M."/>
            <person name="Prell J."/>
        </authorList>
    </citation>
    <scope>NUCLEOTIDE SEQUENCE [LARGE SCALE GENOMIC DNA]</scope>
    <source>
        <strain evidence="4">H1</strain>
    </source>
</reference>
<comment type="caution">
    <text evidence="1">The sequence shown here is derived from an EMBL/GenBank/DDBJ whole genome shotgun (WGS) entry which is preliminary data.</text>
</comment>
<evidence type="ECO:0000313" key="6">
    <source>
        <dbReference type="Proteomes" id="UP000070659"/>
    </source>
</evidence>
<dbReference type="EMBL" id="JYIJ01000019">
    <property type="protein sequence ID" value="KWW98078.1"/>
    <property type="molecule type" value="Genomic_DNA"/>
</dbReference>
<accession>A0A132MJS5</accession>
<reference evidence="1 6" key="1">
    <citation type="submission" date="2015-02" db="EMBL/GenBank/DDBJ databases">
        <title>Physiological reanalysis, assessment of diazotrophy, and genome sequences of multiple isolates of Streptomyces thermoautotrophicus.</title>
        <authorList>
            <person name="MacKellar D.C."/>
            <person name="Lieber L."/>
            <person name="Norman J."/>
            <person name="Bolger A."/>
            <person name="Tobin C."/>
            <person name="Murray J.W."/>
            <person name="Prell J."/>
        </authorList>
    </citation>
    <scope>NUCLEOTIDE SEQUENCE [LARGE SCALE GENOMIC DNA]</scope>
    <source>
        <strain evidence="1 6">UBT1</strain>
    </source>
</reference>
<gene>
    <name evidence="2" type="ORF">LI90_4007</name>
    <name evidence="1" type="ORF">TH66_22580</name>
    <name evidence="3" type="ORF">TR74_14640</name>
</gene>
<dbReference type="Proteomes" id="UP000070659">
    <property type="component" value="Unassembled WGS sequence"/>
</dbReference>
<dbReference type="EMBL" id="LAXD01000001">
    <property type="protein sequence ID" value="KWX02958.1"/>
    <property type="molecule type" value="Genomic_DNA"/>
</dbReference>
<keyword evidence="4" id="KW-1185">Reference proteome</keyword>
<evidence type="ECO:0000313" key="2">
    <source>
        <dbReference type="EMBL" id="KWX02958.1"/>
    </source>
</evidence>
<proteinExistence type="predicted"/>
<evidence type="ECO:0000313" key="5">
    <source>
        <dbReference type="Proteomes" id="UP000070598"/>
    </source>
</evidence>
<dbReference type="PATRIC" id="fig|1469144.10.peg.4292"/>
<dbReference type="EMBL" id="JYIK01000971">
    <property type="protein sequence ID" value="KWX08527.1"/>
    <property type="molecule type" value="Genomic_DNA"/>
</dbReference>
<evidence type="ECO:0000313" key="3">
    <source>
        <dbReference type="EMBL" id="KWX08527.1"/>
    </source>
</evidence>